<dbReference type="RefSeq" id="WP_058846978.1">
    <property type="nucleotide sequence ID" value="NZ_LOCL01000029.1"/>
</dbReference>
<comment type="caution">
    <text evidence="1">The sequence shown here is derived from an EMBL/GenBank/DDBJ whole genome shotgun (WGS) entry which is preliminary data.</text>
</comment>
<protein>
    <submittedName>
        <fullName evidence="1">Uncharacterized protein</fullName>
    </submittedName>
</protein>
<dbReference type="Proteomes" id="UP000054804">
    <property type="component" value="Unassembled WGS sequence"/>
</dbReference>
<keyword evidence="2" id="KW-1185">Reference proteome</keyword>
<name>A0A0W7X8D1_9ACTN</name>
<dbReference type="AlphaFoldDB" id="A0A0W7X8D1"/>
<evidence type="ECO:0000313" key="1">
    <source>
        <dbReference type="EMBL" id="KUF18819.1"/>
    </source>
</evidence>
<reference evidence="1 2" key="1">
    <citation type="submission" date="2015-12" db="EMBL/GenBank/DDBJ databases">
        <title>Draft genome sequence of Streptomyces silvensis ATCC 53525, a producer of novel hormone antagonists.</title>
        <authorList>
            <person name="Johnston C.W."/>
            <person name="Li Y."/>
            <person name="Magarvey N.A."/>
        </authorList>
    </citation>
    <scope>NUCLEOTIDE SEQUENCE [LARGE SCALE GENOMIC DNA]</scope>
    <source>
        <strain evidence="1 2">ATCC 53525</strain>
    </source>
</reference>
<accession>A0A0W7X8D1</accession>
<dbReference type="EMBL" id="LOCL01000029">
    <property type="protein sequence ID" value="KUF18819.1"/>
    <property type="molecule type" value="Genomic_DNA"/>
</dbReference>
<sequence>MRSDQTAEFVATRPYSDRNELERALREHNRRVSRAKGGEDDAMAAQPTLTLSGSTVISSSAYECHACYRDVGMAFAADSTTHRIVNRSGEPVRRTVGLCVPCWSSTVRFDGDDHLADTEVRFA</sequence>
<organism evidence="1 2">
    <name type="scientific">Streptomyces silvensis</name>
    <dbReference type="NCBI Taxonomy" id="1765722"/>
    <lineage>
        <taxon>Bacteria</taxon>
        <taxon>Bacillati</taxon>
        <taxon>Actinomycetota</taxon>
        <taxon>Actinomycetes</taxon>
        <taxon>Kitasatosporales</taxon>
        <taxon>Streptomycetaceae</taxon>
        <taxon>Streptomyces</taxon>
    </lineage>
</organism>
<gene>
    <name evidence="1" type="ORF">AT728_07225</name>
</gene>
<evidence type="ECO:0000313" key="2">
    <source>
        <dbReference type="Proteomes" id="UP000054804"/>
    </source>
</evidence>
<proteinExistence type="predicted"/>
<dbReference type="OrthoDB" id="9938394at2"/>